<evidence type="ECO:0000313" key="2">
    <source>
        <dbReference type="EMBL" id="EMI21185.1"/>
    </source>
</evidence>
<keyword evidence="1" id="KW-0732">Signal</keyword>
<dbReference type="Proteomes" id="UP000011991">
    <property type="component" value="Unassembled WGS sequence"/>
</dbReference>
<name>M5RPG1_9BACT</name>
<feature type="chain" id="PRO_5004070926" evidence="1">
    <location>
        <begin position="23"/>
        <end position="59"/>
    </location>
</feature>
<evidence type="ECO:0000313" key="3">
    <source>
        <dbReference type="Proteomes" id="UP000011991"/>
    </source>
</evidence>
<accession>M5RPG1</accession>
<keyword evidence="3" id="KW-1185">Reference proteome</keyword>
<sequence length="59" mass="6529">MKTKTKTFNLLLLLSLCIPALVSIGCGGSQTAEMKTYEPITEAEKEVIAEKKEAFQDEH</sequence>
<dbReference type="EMBL" id="ANOG01000271">
    <property type="protein sequence ID" value="EMI21185.1"/>
    <property type="molecule type" value="Genomic_DNA"/>
</dbReference>
<comment type="caution">
    <text evidence="2">The sequence shown here is derived from an EMBL/GenBank/DDBJ whole genome shotgun (WGS) entry which is preliminary data.</text>
</comment>
<organism evidence="2 3">
    <name type="scientific">Rhodopirellula maiorica SM1</name>
    <dbReference type="NCBI Taxonomy" id="1265738"/>
    <lineage>
        <taxon>Bacteria</taxon>
        <taxon>Pseudomonadati</taxon>
        <taxon>Planctomycetota</taxon>
        <taxon>Planctomycetia</taxon>
        <taxon>Pirellulales</taxon>
        <taxon>Pirellulaceae</taxon>
        <taxon>Novipirellula</taxon>
    </lineage>
</organism>
<protein>
    <submittedName>
        <fullName evidence="2">Secreted protein</fullName>
    </submittedName>
</protein>
<feature type="signal peptide" evidence="1">
    <location>
        <begin position="1"/>
        <end position="22"/>
    </location>
</feature>
<gene>
    <name evidence="2" type="ORF">RMSM_01886</name>
</gene>
<dbReference type="AlphaFoldDB" id="M5RPG1"/>
<proteinExistence type="predicted"/>
<evidence type="ECO:0000256" key="1">
    <source>
        <dbReference type="SAM" id="SignalP"/>
    </source>
</evidence>
<dbReference type="PROSITE" id="PS51257">
    <property type="entry name" value="PROKAR_LIPOPROTEIN"/>
    <property type="match status" value="1"/>
</dbReference>
<reference evidence="2 3" key="1">
    <citation type="journal article" date="2013" name="Mar. Genomics">
        <title>Expression of sulfatases in Rhodopirellula baltica and the diversity of sulfatases in the genus Rhodopirellula.</title>
        <authorList>
            <person name="Wegner C.E."/>
            <person name="Richter-Heitmann T."/>
            <person name="Klindworth A."/>
            <person name="Klockow C."/>
            <person name="Richter M."/>
            <person name="Achstetter T."/>
            <person name="Glockner F.O."/>
            <person name="Harder J."/>
        </authorList>
    </citation>
    <scope>NUCLEOTIDE SEQUENCE [LARGE SCALE GENOMIC DNA]</scope>
    <source>
        <strain evidence="2 3">SM1</strain>
    </source>
</reference>
<dbReference type="RefSeq" id="WP_008694265.1">
    <property type="nucleotide sequence ID" value="NZ_ANOG01000271.1"/>
</dbReference>
<dbReference type="PATRIC" id="fig|1265738.3.peg.1880"/>